<dbReference type="Proteomes" id="UP000095333">
    <property type="component" value="Unassembled WGS sequence"/>
</dbReference>
<gene>
    <name evidence="1" type="ORF">ERS852457_00661</name>
</gene>
<sequence>MSQAGTVQISYVLTIYFISQEQNNGGFVHNSLSEKKCTVGKHKNPPAYHKPGSHKGKSPYALIPNGNNMMKPYHTLSGRHGMHFSPVSSHMKKDRKDVFSPVSVFCSPLRCNSAGRGQPLNLYMSSRHVHMTSLNNINRTFTGLKGKMKYCGHFNRNIQTHQKCSLTKKQNKGSNCFETRDVLYILTKR</sequence>
<proteinExistence type="predicted"/>
<reference evidence="1 2" key="1">
    <citation type="submission" date="2015-09" db="EMBL/GenBank/DDBJ databases">
        <authorList>
            <consortium name="Pathogen Informatics"/>
        </authorList>
    </citation>
    <scope>NUCLEOTIDE SEQUENCE [LARGE SCALE GENOMIC DNA]</scope>
    <source>
        <strain evidence="1 2">2789STDY5834842</strain>
    </source>
</reference>
<protein>
    <submittedName>
        <fullName evidence="1">Uncharacterized protein</fullName>
    </submittedName>
</protein>
<evidence type="ECO:0000313" key="2">
    <source>
        <dbReference type="Proteomes" id="UP000095333"/>
    </source>
</evidence>
<dbReference type="EMBL" id="CYZI01000002">
    <property type="protein sequence ID" value="CUN69928.1"/>
    <property type="molecule type" value="Genomic_DNA"/>
</dbReference>
<organism evidence="1 2">
    <name type="scientific">Phocaeicola vulgatus</name>
    <name type="common">Bacteroides vulgatus</name>
    <dbReference type="NCBI Taxonomy" id="821"/>
    <lineage>
        <taxon>Bacteria</taxon>
        <taxon>Pseudomonadati</taxon>
        <taxon>Bacteroidota</taxon>
        <taxon>Bacteroidia</taxon>
        <taxon>Bacteroidales</taxon>
        <taxon>Bacteroidaceae</taxon>
        <taxon>Phocaeicola</taxon>
    </lineage>
</organism>
<accession>A0A173Z479</accession>
<dbReference type="AlphaFoldDB" id="A0A173Z479"/>
<evidence type="ECO:0000313" key="1">
    <source>
        <dbReference type="EMBL" id="CUN69928.1"/>
    </source>
</evidence>
<name>A0A173Z479_PHOVU</name>